<feature type="region of interest" description="Disordered" evidence="1">
    <location>
        <begin position="1"/>
        <end position="93"/>
    </location>
</feature>
<feature type="domain" description="DUF6777" evidence="3">
    <location>
        <begin position="168"/>
        <end position="330"/>
    </location>
</feature>
<feature type="transmembrane region" description="Helical" evidence="2">
    <location>
        <begin position="98"/>
        <end position="116"/>
    </location>
</feature>
<dbReference type="RefSeq" id="WP_311607387.1">
    <property type="nucleotide sequence ID" value="NZ_JAVRFI010000001.1"/>
</dbReference>
<keyword evidence="2" id="KW-1133">Transmembrane helix</keyword>
<feature type="compositionally biased region" description="Gly residues" evidence="1">
    <location>
        <begin position="51"/>
        <end position="60"/>
    </location>
</feature>
<dbReference type="Proteomes" id="UP001180531">
    <property type="component" value="Unassembled WGS sequence"/>
</dbReference>
<feature type="region of interest" description="Disordered" evidence="1">
    <location>
        <begin position="140"/>
        <end position="177"/>
    </location>
</feature>
<feature type="compositionally biased region" description="Polar residues" evidence="1">
    <location>
        <begin position="1"/>
        <end position="10"/>
    </location>
</feature>
<feature type="compositionally biased region" description="Pro residues" evidence="1">
    <location>
        <begin position="361"/>
        <end position="370"/>
    </location>
</feature>
<gene>
    <name evidence="4" type="ORF">RM609_02160</name>
</gene>
<proteinExistence type="predicted"/>
<feature type="compositionally biased region" description="Gly residues" evidence="1">
    <location>
        <begin position="70"/>
        <end position="89"/>
    </location>
</feature>
<sequence length="404" mass="40643">MSSEPPSANRPSGPPSGPLSGRGSQPPDRPAGEPEPTRPDWSAPRPEAPGGPAGPGGPGGPGGPPAPPAGGRGTPGEGSGKGPGEGQGGSRRWRSKKALVPLAALVVAAALAVFFLRQGSGGSGEAYLQAATANGRDPFTQSTAKDYGASASSHPAVPAGTGGGGGTRTVQGSTRGLYGGSQHNASCDVERQIGYLTQDQARGRAFAGAAGIEQNGLAAYLRGLTPLQLRADTRVTNHGYQDGSVTSYQSVLQAGTAVLVDDRGMPRVRCACGNPLGPPVAAKGTPTAKGDSWPAYKASDVVAVTPADSVLEYFVVYDPDTGEWFERPVGTDGEDDRSTSAPKGGVTMSPKPSQGGGQQSPPAPPPPPKSPQHTTPAPTTPHTTTPPTQPPAPPAYGPPPVRPR</sequence>
<evidence type="ECO:0000313" key="4">
    <source>
        <dbReference type="EMBL" id="MDT0447907.1"/>
    </source>
</evidence>
<protein>
    <submittedName>
        <fullName evidence="4">DUF6777-containing protein</fullName>
    </submittedName>
</protein>
<keyword evidence="2" id="KW-0472">Membrane</keyword>
<feature type="compositionally biased region" description="Pro residues" evidence="1">
    <location>
        <begin position="387"/>
        <end position="404"/>
    </location>
</feature>
<dbReference type="InterPro" id="IPR046704">
    <property type="entry name" value="DUF6777"/>
</dbReference>
<feature type="compositionally biased region" description="Low complexity" evidence="1">
    <location>
        <begin position="371"/>
        <end position="386"/>
    </location>
</feature>
<keyword evidence="5" id="KW-1185">Reference proteome</keyword>
<name>A0ABU2SG98_9ACTN</name>
<evidence type="ECO:0000256" key="1">
    <source>
        <dbReference type="SAM" id="MobiDB-lite"/>
    </source>
</evidence>
<feature type="region of interest" description="Disordered" evidence="1">
    <location>
        <begin position="322"/>
        <end position="404"/>
    </location>
</feature>
<keyword evidence="2" id="KW-0812">Transmembrane</keyword>
<dbReference type="Pfam" id="PF20568">
    <property type="entry name" value="DUF6777"/>
    <property type="match status" value="1"/>
</dbReference>
<reference evidence="4" key="1">
    <citation type="submission" date="2024-05" db="EMBL/GenBank/DDBJ databases">
        <title>30 novel species of actinomycetes from the DSMZ collection.</title>
        <authorList>
            <person name="Nouioui I."/>
        </authorList>
    </citation>
    <scope>NUCLEOTIDE SEQUENCE</scope>
    <source>
        <strain evidence="4">DSM 40473</strain>
    </source>
</reference>
<organism evidence="4 5">
    <name type="scientific">Streptomyces hesseae</name>
    <dbReference type="NCBI Taxonomy" id="3075519"/>
    <lineage>
        <taxon>Bacteria</taxon>
        <taxon>Bacillati</taxon>
        <taxon>Actinomycetota</taxon>
        <taxon>Actinomycetes</taxon>
        <taxon>Kitasatosporales</taxon>
        <taxon>Streptomycetaceae</taxon>
        <taxon>Streptomyces</taxon>
    </lineage>
</organism>
<evidence type="ECO:0000259" key="3">
    <source>
        <dbReference type="Pfam" id="PF20568"/>
    </source>
</evidence>
<evidence type="ECO:0000256" key="2">
    <source>
        <dbReference type="SAM" id="Phobius"/>
    </source>
</evidence>
<evidence type="ECO:0000313" key="5">
    <source>
        <dbReference type="Proteomes" id="UP001180531"/>
    </source>
</evidence>
<dbReference type="EMBL" id="JAVRFI010000001">
    <property type="protein sequence ID" value="MDT0447907.1"/>
    <property type="molecule type" value="Genomic_DNA"/>
</dbReference>
<comment type="caution">
    <text evidence="4">The sequence shown here is derived from an EMBL/GenBank/DDBJ whole genome shotgun (WGS) entry which is preliminary data.</text>
</comment>
<accession>A0ABU2SG98</accession>